<proteinExistence type="predicted"/>
<dbReference type="Proteomes" id="UP000217736">
    <property type="component" value="Chromosome"/>
</dbReference>
<accession>A0A1Z4EFA1</accession>
<dbReference type="KEGG" id="mshg:MSG_01480"/>
<keyword evidence="2" id="KW-1185">Reference proteome</keyword>
<dbReference type="AlphaFoldDB" id="A0A1Z4EFA1"/>
<evidence type="ECO:0000313" key="1">
    <source>
        <dbReference type="EMBL" id="BAX91636.1"/>
    </source>
</evidence>
<reference evidence="2" key="1">
    <citation type="submission" date="2017-06" db="EMBL/GenBank/DDBJ databases">
        <title>Complete Genome Sequence of Mycobacterium shigaense.</title>
        <authorList>
            <person name="Fukano H."/>
            <person name="Yoshida M."/>
            <person name="Kazumi Y."/>
            <person name="Ogura Y."/>
            <person name="Mitarai S."/>
            <person name="Hayashi T."/>
            <person name="Hoshino Y."/>
        </authorList>
    </citation>
    <scope>NUCLEOTIDE SEQUENCE [LARGE SCALE GENOMIC DNA]</scope>
    <source>
        <strain evidence="2">UN-152</strain>
    </source>
</reference>
<sequence>MNAPSKKVLATAFAALVALTLPTGCGYEAIPGVIGGTVVGPVGGAGGAGAAGGAFGTNGGLVRGNVPAGAPAGAGGVLPQLP</sequence>
<organism evidence="1 2">
    <name type="scientific">Mycobacterium shigaense</name>
    <dbReference type="NCBI Taxonomy" id="722731"/>
    <lineage>
        <taxon>Bacteria</taxon>
        <taxon>Bacillati</taxon>
        <taxon>Actinomycetota</taxon>
        <taxon>Actinomycetes</taxon>
        <taxon>Mycobacteriales</taxon>
        <taxon>Mycobacteriaceae</taxon>
        <taxon>Mycobacterium</taxon>
        <taxon>Mycobacterium simiae complex</taxon>
    </lineage>
</organism>
<gene>
    <name evidence="1" type="ORF">MSG_01480</name>
</gene>
<dbReference type="RefSeq" id="WP_096438355.1">
    <property type="nucleotide sequence ID" value="NZ_AP018164.1"/>
</dbReference>
<dbReference type="EMBL" id="AP018164">
    <property type="protein sequence ID" value="BAX91636.1"/>
    <property type="molecule type" value="Genomic_DNA"/>
</dbReference>
<name>A0A1Z4EFA1_9MYCO</name>
<evidence type="ECO:0000313" key="2">
    <source>
        <dbReference type="Proteomes" id="UP000217736"/>
    </source>
</evidence>
<protein>
    <submittedName>
        <fullName evidence="1">Uncharacterized protein</fullName>
    </submittedName>
</protein>